<evidence type="ECO:0000313" key="4">
    <source>
        <dbReference type="EMBL" id="EKU82175.1"/>
    </source>
</evidence>
<dbReference type="EMBL" id="AGZI01000029">
    <property type="protein sequence ID" value="EKU82175.1"/>
    <property type="molecule type" value="Genomic_DNA"/>
</dbReference>
<dbReference type="Pfam" id="PF11740">
    <property type="entry name" value="KfrA_N"/>
    <property type="match status" value="1"/>
</dbReference>
<accession>K9DY20</accession>
<dbReference type="eggNOG" id="ENOG5033DIN">
    <property type="taxonomic scope" value="Bacteria"/>
</dbReference>
<keyword evidence="5" id="KW-1185">Reference proteome</keyword>
<dbReference type="HOGENOM" id="CLU_965780_0_0_4"/>
<sequence length="288" mass="31739">MGRSTTVMYEQVAAAAEQMQAEGLTPTAKLLRSMLGNTGSLATIQRHVVEWRSRQGSGQSVIRILSPEIQRVVFKFIDEEVCRSNGELIQQVEQAKRDLADLIADNEEQTNLVRQLQAELADQATFRAKQDGQITRLLEELSSAREEASVERRESELARLELSKVQARLEGHASLENELRQLRVDFEAQRQACVRAEQDAAVLKAQREILEARLAELKEAASPQTVACGDGSRDGQASMATERTPKTTRRRAGNSRESEAPSGQDPVHASGAASVPTEPGDPRQARLC</sequence>
<gene>
    <name evidence="4" type="ORF">HMPREF9710_02486</name>
</gene>
<dbReference type="InterPro" id="IPR021104">
    <property type="entry name" value="KfrA_DNA-bd_N"/>
</dbReference>
<evidence type="ECO:0000313" key="5">
    <source>
        <dbReference type="Proteomes" id="UP000009874"/>
    </source>
</evidence>
<keyword evidence="1" id="KW-0175">Coiled coil</keyword>
<dbReference type="Proteomes" id="UP000009874">
    <property type="component" value="Unassembled WGS sequence"/>
</dbReference>
<evidence type="ECO:0000256" key="1">
    <source>
        <dbReference type="SAM" id="Coils"/>
    </source>
</evidence>
<reference evidence="4 5" key="1">
    <citation type="submission" date="2012-09" db="EMBL/GenBank/DDBJ databases">
        <title>The Genome Sequence of Massilia timonae CCUG 45783.</title>
        <authorList>
            <consortium name="The Broad Institute Genome Sequencing Platform"/>
            <person name="Earl A."/>
            <person name="Ward D."/>
            <person name="Feldgarden M."/>
            <person name="Gevers D."/>
            <person name="Huys G."/>
            <person name="Walker B."/>
            <person name="Young S.K."/>
            <person name="Zeng Q."/>
            <person name="Gargeya S."/>
            <person name="Fitzgerald M."/>
            <person name="Haas B."/>
            <person name="Abouelleil A."/>
            <person name="Alvarado L."/>
            <person name="Arachchi H.M."/>
            <person name="Berlin A.M."/>
            <person name="Chapman S.B."/>
            <person name="Goldberg J."/>
            <person name="Griggs A."/>
            <person name="Gujja S."/>
            <person name="Hansen M."/>
            <person name="Howarth C."/>
            <person name="Imamovic A."/>
            <person name="Larimer J."/>
            <person name="McCowen C."/>
            <person name="Montmayeur A."/>
            <person name="Murphy C."/>
            <person name="Neiman D."/>
            <person name="Pearson M."/>
            <person name="Priest M."/>
            <person name="Roberts A."/>
            <person name="Saif S."/>
            <person name="Shea T."/>
            <person name="Sisk P."/>
            <person name="Sykes S."/>
            <person name="Wortman J."/>
            <person name="Nusbaum C."/>
            <person name="Birren B."/>
        </authorList>
    </citation>
    <scope>NUCLEOTIDE SEQUENCE [LARGE SCALE GENOMIC DNA]</scope>
    <source>
        <strain evidence="4 5">CCUG 45783</strain>
    </source>
</reference>
<proteinExistence type="predicted"/>
<organism evidence="4 5">
    <name type="scientific">Massilia timonae CCUG 45783</name>
    <dbReference type="NCBI Taxonomy" id="883126"/>
    <lineage>
        <taxon>Bacteria</taxon>
        <taxon>Pseudomonadati</taxon>
        <taxon>Pseudomonadota</taxon>
        <taxon>Betaproteobacteria</taxon>
        <taxon>Burkholderiales</taxon>
        <taxon>Oxalobacteraceae</taxon>
        <taxon>Telluria group</taxon>
        <taxon>Massilia</taxon>
    </lineage>
</organism>
<protein>
    <recommendedName>
        <fullName evidence="3">KfrA N-terminal DNA-binding domain-containing protein</fullName>
    </recommendedName>
</protein>
<name>K9DY20_9BURK</name>
<evidence type="ECO:0000256" key="2">
    <source>
        <dbReference type="SAM" id="MobiDB-lite"/>
    </source>
</evidence>
<dbReference type="OrthoDB" id="8702462at2"/>
<feature type="domain" description="KfrA N-terminal DNA-binding" evidence="3">
    <location>
        <begin position="9"/>
        <end position="123"/>
    </location>
</feature>
<feature type="region of interest" description="Disordered" evidence="2">
    <location>
        <begin position="220"/>
        <end position="288"/>
    </location>
</feature>
<comment type="caution">
    <text evidence="4">The sequence shown here is derived from an EMBL/GenBank/DDBJ whole genome shotgun (WGS) entry which is preliminary data.</text>
</comment>
<dbReference type="RefSeq" id="WP_005666860.1">
    <property type="nucleotide sequence ID" value="NZ_JH992923.1"/>
</dbReference>
<feature type="coiled-coil region" evidence="1">
    <location>
        <begin position="85"/>
        <end position="220"/>
    </location>
</feature>
<dbReference type="AlphaFoldDB" id="K9DY20"/>
<evidence type="ECO:0000259" key="3">
    <source>
        <dbReference type="Pfam" id="PF11740"/>
    </source>
</evidence>